<dbReference type="EMBL" id="NMUH01000399">
    <property type="protein sequence ID" value="MQL78436.1"/>
    <property type="molecule type" value="Genomic_DNA"/>
</dbReference>
<dbReference type="AlphaFoldDB" id="A0A843U884"/>
<gene>
    <name evidence="2" type="ORF">Taro_010859</name>
</gene>
<evidence type="ECO:0000313" key="3">
    <source>
        <dbReference type="Proteomes" id="UP000652761"/>
    </source>
</evidence>
<accession>A0A843U884</accession>
<evidence type="ECO:0000313" key="2">
    <source>
        <dbReference type="EMBL" id="MQL78436.1"/>
    </source>
</evidence>
<protein>
    <submittedName>
        <fullName evidence="2">Uncharacterized protein</fullName>
    </submittedName>
</protein>
<feature type="compositionally biased region" description="Basic and acidic residues" evidence="1">
    <location>
        <begin position="16"/>
        <end position="34"/>
    </location>
</feature>
<keyword evidence="3" id="KW-1185">Reference proteome</keyword>
<name>A0A843U884_COLES</name>
<evidence type="ECO:0000256" key="1">
    <source>
        <dbReference type="SAM" id="MobiDB-lite"/>
    </source>
</evidence>
<dbReference type="Proteomes" id="UP000652761">
    <property type="component" value="Unassembled WGS sequence"/>
</dbReference>
<organism evidence="2 3">
    <name type="scientific">Colocasia esculenta</name>
    <name type="common">Wild taro</name>
    <name type="synonym">Arum esculentum</name>
    <dbReference type="NCBI Taxonomy" id="4460"/>
    <lineage>
        <taxon>Eukaryota</taxon>
        <taxon>Viridiplantae</taxon>
        <taxon>Streptophyta</taxon>
        <taxon>Embryophyta</taxon>
        <taxon>Tracheophyta</taxon>
        <taxon>Spermatophyta</taxon>
        <taxon>Magnoliopsida</taxon>
        <taxon>Liliopsida</taxon>
        <taxon>Araceae</taxon>
        <taxon>Aroideae</taxon>
        <taxon>Colocasieae</taxon>
        <taxon>Colocasia</taxon>
    </lineage>
</organism>
<sequence length="125" mass="13517">MVKRALALEAANEAVDKIRGKSGEGSSDKKRKYESGNVPKVQQTAKKAGKTPVGGKDVRVFRVNSKLLMSEEQAAVDKQLKAVDRPAFMNSGITGTVIQMGMTFMGMSAEWTDRVKQSQPVSVSV</sequence>
<reference evidence="2" key="1">
    <citation type="submission" date="2017-07" db="EMBL/GenBank/DDBJ databases">
        <title>Taro Niue Genome Assembly and Annotation.</title>
        <authorList>
            <person name="Atibalentja N."/>
            <person name="Keating K."/>
            <person name="Fields C.J."/>
        </authorList>
    </citation>
    <scope>NUCLEOTIDE SEQUENCE</scope>
    <source>
        <strain evidence="2">Niue_2</strain>
        <tissue evidence="2">Leaf</tissue>
    </source>
</reference>
<comment type="caution">
    <text evidence="2">The sequence shown here is derived from an EMBL/GenBank/DDBJ whole genome shotgun (WGS) entry which is preliminary data.</text>
</comment>
<feature type="region of interest" description="Disordered" evidence="1">
    <location>
        <begin position="16"/>
        <end position="53"/>
    </location>
</feature>
<proteinExistence type="predicted"/>